<dbReference type="GO" id="GO:0003677">
    <property type="term" value="F:DNA binding"/>
    <property type="evidence" value="ECO:0007669"/>
    <property type="project" value="UniProtKB-KW"/>
</dbReference>
<dbReference type="SUPFAM" id="SSF101941">
    <property type="entry name" value="NAC domain"/>
    <property type="match status" value="1"/>
</dbReference>
<dbReference type="OrthoDB" id="785209at2759"/>
<dbReference type="STRING" id="1088818.A0A2I0APH7"/>
<keyword evidence="1" id="KW-0805">Transcription regulation</keyword>
<evidence type="ECO:0000256" key="3">
    <source>
        <dbReference type="ARBA" id="ARBA00023163"/>
    </source>
</evidence>
<evidence type="ECO:0000313" key="7">
    <source>
        <dbReference type="EMBL" id="PKA57453.1"/>
    </source>
</evidence>
<evidence type="ECO:0000256" key="5">
    <source>
        <dbReference type="SAM" id="MobiDB-lite"/>
    </source>
</evidence>
<gene>
    <name evidence="7" type="primary">JUB1</name>
    <name evidence="7" type="ORF">AXF42_Ash013641</name>
</gene>
<keyword evidence="4" id="KW-0539">Nucleus</keyword>
<evidence type="ECO:0000313" key="8">
    <source>
        <dbReference type="Proteomes" id="UP000236161"/>
    </source>
</evidence>
<feature type="region of interest" description="Disordered" evidence="5">
    <location>
        <begin position="105"/>
        <end position="124"/>
    </location>
</feature>
<evidence type="ECO:0000256" key="1">
    <source>
        <dbReference type="ARBA" id="ARBA00023015"/>
    </source>
</evidence>
<evidence type="ECO:0000259" key="6">
    <source>
        <dbReference type="Pfam" id="PF02365"/>
    </source>
</evidence>
<dbReference type="Pfam" id="PF02365">
    <property type="entry name" value="NAM"/>
    <property type="match status" value="1"/>
</dbReference>
<dbReference type="GO" id="GO:0006355">
    <property type="term" value="P:regulation of DNA-templated transcription"/>
    <property type="evidence" value="ECO:0007669"/>
    <property type="project" value="InterPro"/>
</dbReference>
<protein>
    <submittedName>
        <fullName evidence="7">Transcription factor JUNGBRUNNEN 1</fullName>
    </submittedName>
</protein>
<feature type="domain" description="NAC" evidence="6">
    <location>
        <begin position="2"/>
        <end position="38"/>
    </location>
</feature>
<dbReference type="EMBL" id="KZ451968">
    <property type="protein sequence ID" value="PKA57453.1"/>
    <property type="molecule type" value="Genomic_DNA"/>
</dbReference>
<dbReference type="InterPro" id="IPR003441">
    <property type="entry name" value="NAC-dom"/>
</dbReference>
<sequence>MPGFRFRPTEEELIEFYLRRKVQGKRFNVELISFLNFYVQIRSLGTSSYGDSQVEISLCRVYKRATVDDRRHHNPGTASSTVVATAAVDSSKRLQEEAVAVNPLSSVPMKEDSGPHHHLHPVGV</sequence>
<keyword evidence="2" id="KW-0238">DNA-binding</keyword>
<keyword evidence="3" id="KW-0804">Transcription</keyword>
<keyword evidence="8" id="KW-1185">Reference proteome</keyword>
<accession>A0A2I0APH7</accession>
<proteinExistence type="predicted"/>
<dbReference type="AlphaFoldDB" id="A0A2I0APH7"/>
<evidence type="ECO:0000256" key="4">
    <source>
        <dbReference type="ARBA" id="ARBA00023242"/>
    </source>
</evidence>
<dbReference type="InterPro" id="IPR036093">
    <property type="entry name" value="NAC_dom_sf"/>
</dbReference>
<dbReference type="Proteomes" id="UP000236161">
    <property type="component" value="Unassembled WGS sequence"/>
</dbReference>
<name>A0A2I0APH7_9ASPA</name>
<reference evidence="7 8" key="1">
    <citation type="journal article" date="2017" name="Nature">
        <title>The Apostasia genome and the evolution of orchids.</title>
        <authorList>
            <person name="Zhang G.Q."/>
            <person name="Liu K.W."/>
            <person name="Li Z."/>
            <person name="Lohaus R."/>
            <person name="Hsiao Y.Y."/>
            <person name="Niu S.C."/>
            <person name="Wang J.Y."/>
            <person name="Lin Y.C."/>
            <person name="Xu Q."/>
            <person name="Chen L.J."/>
            <person name="Yoshida K."/>
            <person name="Fujiwara S."/>
            <person name="Wang Z.W."/>
            <person name="Zhang Y.Q."/>
            <person name="Mitsuda N."/>
            <person name="Wang M."/>
            <person name="Liu G.H."/>
            <person name="Pecoraro L."/>
            <person name="Huang H.X."/>
            <person name="Xiao X.J."/>
            <person name="Lin M."/>
            <person name="Wu X.Y."/>
            <person name="Wu W.L."/>
            <person name="Chen Y.Y."/>
            <person name="Chang S.B."/>
            <person name="Sakamoto S."/>
            <person name="Ohme-Takagi M."/>
            <person name="Yagi M."/>
            <person name="Zeng S.J."/>
            <person name="Shen C.Y."/>
            <person name="Yeh C.M."/>
            <person name="Luo Y.B."/>
            <person name="Tsai W.C."/>
            <person name="Van de Peer Y."/>
            <person name="Liu Z.J."/>
        </authorList>
    </citation>
    <scope>NUCLEOTIDE SEQUENCE [LARGE SCALE GENOMIC DNA]</scope>
    <source>
        <strain evidence="8">cv. Shenzhen</strain>
        <tissue evidence="7">Stem</tissue>
    </source>
</reference>
<organism evidence="7 8">
    <name type="scientific">Apostasia shenzhenica</name>
    <dbReference type="NCBI Taxonomy" id="1088818"/>
    <lineage>
        <taxon>Eukaryota</taxon>
        <taxon>Viridiplantae</taxon>
        <taxon>Streptophyta</taxon>
        <taxon>Embryophyta</taxon>
        <taxon>Tracheophyta</taxon>
        <taxon>Spermatophyta</taxon>
        <taxon>Magnoliopsida</taxon>
        <taxon>Liliopsida</taxon>
        <taxon>Asparagales</taxon>
        <taxon>Orchidaceae</taxon>
        <taxon>Apostasioideae</taxon>
        <taxon>Apostasia</taxon>
    </lineage>
</organism>
<evidence type="ECO:0000256" key="2">
    <source>
        <dbReference type="ARBA" id="ARBA00023125"/>
    </source>
</evidence>